<evidence type="ECO:0000313" key="5">
    <source>
        <dbReference type="Proteomes" id="UP000192342"/>
    </source>
</evidence>
<accession>A0A1Y1SC62</accession>
<proteinExistence type="predicted"/>
<keyword evidence="5" id="KW-1185">Reference proteome</keyword>
<evidence type="ECO:0000256" key="2">
    <source>
        <dbReference type="SAM" id="SignalP"/>
    </source>
</evidence>
<dbReference type="EMBL" id="AQQV01000003">
    <property type="protein sequence ID" value="ORE86143.1"/>
    <property type="molecule type" value="Genomic_DNA"/>
</dbReference>
<evidence type="ECO:0000313" key="4">
    <source>
        <dbReference type="EMBL" id="ORE86143.1"/>
    </source>
</evidence>
<feature type="signal peptide" evidence="2">
    <location>
        <begin position="1"/>
        <end position="23"/>
    </location>
</feature>
<dbReference type="Proteomes" id="UP000192342">
    <property type="component" value="Unassembled WGS sequence"/>
</dbReference>
<reference evidence="4 5" key="1">
    <citation type="submission" date="2013-04" db="EMBL/GenBank/DDBJ databases">
        <title>Oceanococcus atlanticus 22II-S10r2 Genome Sequencing.</title>
        <authorList>
            <person name="Lai Q."/>
            <person name="Li G."/>
            <person name="Shao Z."/>
        </authorList>
    </citation>
    <scope>NUCLEOTIDE SEQUENCE [LARGE SCALE GENOMIC DNA]</scope>
    <source>
        <strain evidence="4 5">22II-S10r2</strain>
    </source>
</reference>
<feature type="domain" description="DUF4124" evidence="3">
    <location>
        <begin position="13"/>
        <end position="49"/>
    </location>
</feature>
<feature type="coiled-coil region" evidence="1">
    <location>
        <begin position="112"/>
        <end position="192"/>
    </location>
</feature>
<feature type="chain" id="PRO_5012214720" description="DUF4124 domain-containing protein" evidence="2">
    <location>
        <begin position="24"/>
        <end position="198"/>
    </location>
</feature>
<sequence length="198" mass="22091">MRIGFAHLLCGAALAVMSAQPSAAKTYRWVDQQGQVHYSDHLPAKHTQTDIEVVDEHGVVSILGTPSEDAADETIRQAADAQSKEAQRRQDEQLLSRYANTDEIVARRNEQLAVLDARLAIAERALAQSQDALSTMRERIEQTLRAGQTVSAQAQNQLLEHETVVRSSQAALDAMRAERNKLEAEFERDLRRFSELNS</sequence>
<gene>
    <name evidence="4" type="ORF">ATO7_12638</name>
</gene>
<keyword evidence="2" id="KW-0732">Signal</keyword>
<evidence type="ECO:0000256" key="1">
    <source>
        <dbReference type="SAM" id="Coils"/>
    </source>
</evidence>
<comment type="caution">
    <text evidence="4">The sequence shown here is derived from an EMBL/GenBank/DDBJ whole genome shotgun (WGS) entry which is preliminary data.</text>
</comment>
<dbReference type="STRING" id="1317117.ATO7_12638"/>
<organism evidence="4 5">
    <name type="scientific">Oceanococcus atlanticus</name>
    <dbReference type="NCBI Taxonomy" id="1317117"/>
    <lineage>
        <taxon>Bacteria</taxon>
        <taxon>Pseudomonadati</taxon>
        <taxon>Pseudomonadota</taxon>
        <taxon>Gammaproteobacteria</taxon>
        <taxon>Chromatiales</taxon>
        <taxon>Oceanococcaceae</taxon>
        <taxon>Oceanococcus</taxon>
    </lineage>
</organism>
<protein>
    <recommendedName>
        <fullName evidence="3">DUF4124 domain-containing protein</fullName>
    </recommendedName>
</protein>
<name>A0A1Y1SC62_9GAMM</name>
<dbReference type="Pfam" id="PF13511">
    <property type="entry name" value="DUF4124"/>
    <property type="match status" value="1"/>
</dbReference>
<evidence type="ECO:0000259" key="3">
    <source>
        <dbReference type="Pfam" id="PF13511"/>
    </source>
</evidence>
<dbReference type="AlphaFoldDB" id="A0A1Y1SC62"/>
<keyword evidence="1" id="KW-0175">Coiled coil</keyword>
<dbReference type="InterPro" id="IPR025392">
    <property type="entry name" value="DUF4124"/>
</dbReference>